<dbReference type="AlphaFoldDB" id="A0A2P2JE56"/>
<protein>
    <submittedName>
        <fullName evidence="1">BRASSINAZOLE-RESISTANT 1 protein</fullName>
    </submittedName>
</protein>
<proteinExistence type="predicted"/>
<dbReference type="EMBL" id="GGEC01011270">
    <property type="protein sequence ID" value="MBW91753.1"/>
    <property type="molecule type" value="Transcribed_RNA"/>
</dbReference>
<accession>A0A2P2JE56</accession>
<sequence>MGTHPSARVYGIIRFITFWYCSRSEMMASRRARRGRNGENRVAKGV</sequence>
<name>A0A2P2JE56_RHIMU</name>
<evidence type="ECO:0000313" key="1">
    <source>
        <dbReference type="EMBL" id="MBW91753.1"/>
    </source>
</evidence>
<reference evidence="1" key="1">
    <citation type="submission" date="2018-02" db="EMBL/GenBank/DDBJ databases">
        <title>Rhizophora mucronata_Transcriptome.</title>
        <authorList>
            <person name="Meera S.P."/>
            <person name="Sreeshan A."/>
            <person name="Augustine A."/>
        </authorList>
    </citation>
    <scope>NUCLEOTIDE SEQUENCE</scope>
    <source>
        <tissue evidence="1">Leaf</tissue>
    </source>
</reference>
<organism evidence="1">
    <name type="scientific">Rhizophora mucronata</name>
    <name type="common">Asiatic mangrove</name>
    <dbReference type="NCBI Taxonomy" id="61149"/>
    <lineage>
        <taxon>Eukaryota</taxon>
        <taxon>Viridiplantae</taxon>
        <taxon>Streptophyta</taxon>
        <taxon>Embryophyta</taxon>
        <taxon>Tracheophyta</taxon>
        <taxon>Spermatophyta</taxon>
        <taxon>Magnoliopsida</taxon>
        <taxon>eudicotyledons</taxon>
        <taxon>Gunneridae</taxon>
        <taxon>Pentapetalae</taxon>
        <taxon>rosids</taxon>
        <taxon>fabids</taxon>
        <taxon>Malpighiales</taxon>
        <taxon>Rhizophoraceae</taxon>
        <taxon>Rhizophora</taxon>
    </lineage>
</organism>